<name>A0A6L5TAW1_9FIRM</name>
<keyword evidence="2" id="KW-0472">Membrane</keyword>
<keyword evidence="2" id="KW-0812">Transmembrane</keyword>
<dbReference type="Pfam" id="PF12733">
    <property type="entry name" value="Cadherin-like"/>
    <property type="match status" value="1"/>
</dbReference>
<feature type="region of interest" description="Disordered" evidence="1">
    <location>
        <begin position="522"/>
        <end position="692"/>
    </location>
</feature>
<keyword evidence="2" id="KW-1133">Transmembrane helix</keyword>
<dbReference type="EMBL" id="WKQP01000031">
    <property type="protein sequence ID" value="MSC61337.1"/>
    <property type="molecule type" value="Genomic_DNA"/>
</dbReference>
<dbReference type="AlphaFoldDB" id="A0A6L5TAW1"/>
<dbReference type="RefSeq" id="WP_154267485.1">
    <property type="nucleotide sequence ID" value="NZ_WKQP01000031.1"/>
</dbReference>
<feature type="compositionally biased region" description="Acidic residues" evidence="1">
    <location>
        <begin position="522"/>
        <end position="582"/>
    </location>
</feature>
<feature type="region of interest" description="Disordered" evidence="1">
    <location>
        <begin position="131"/>
        <end position="175"/>
    </location>
</feature>
<accession>A0A6L5TAW1</accession>
<feature type="compositionally biased region" description="Basic and acidic residues" evidence="1">
    <location>
        <begin position="160"/>
        <end position="172"/>
    </location>
</feature>
<evidence type="ECO:0000313" key="5">
    <source>
        <dbReference type="Proteomes" id="UP000479563"/>
    </source>
</evidence>
<feature type="compositionally biased region" description="Basic and acidic residues" evidence="1">
    <location>
        <begin position="607"/>
        <end position="630"/>
    </location>
</feature>
<evidence type="ECO:0000259" key="3">
    <source>
        <dbReference type="Pfam" id="PF12733"/>
    </source>
</evidence>
<feature type="compositionally biased region" description="Acidic residues" evidence="1">
    <location>
        <begin position="672"/>
        <end position="692"/>
    </location>
</feature>
<gene>
    <name evidence="4" type="ORF">GKE07_14265</name>
</gene>
<dbReference type="InterPro" id="IPR025883">
    <property type="entry name" value="Cadherin-like_domain"/>
</dbReference>
<sequence>MKKLFGCILSLVVAVMLVFTPAEHVYAQGLGLSVSSSSVAVGKTVKVTVSMPSGYFGTVVISSSDEGVLSNGGDGVANIGDAAGYPTSQSFSFTAKAAGSCTIKAYCTVVGDAEGNDAGGTITGASTKVTVKSASSNNDSNSNKDNKDNSGSNTGNDNNANKDNENKEEKKSSNASLGSLVISAGTLSPEFSAATKDYTATVDYSCSSLAVTANPADSKASVTSVTGNDSLEVGENTVSVVVTAEDGSTSTYNIVVTRRAEDDPENADKQDNWKKFDINGTEWTMVNDIPEDVVPEGFEHSKTVIDGLEYNTLHGTFGDITLVYLQSESGNGLFVYDAAQNAAYEFVRINSESHFIVVLLPKVDDVPEGYNEISLSIEGKGVATAYQTKVEKTDDQTKDFYLVYAMNDNGESGWYTYDSVDGTYMRTELGTPTVAQEENDTTKSELVPGIANKYLVLAAILVLIIIILLLLLIVSAVKNRKYKAMDYHDDDDDVDDAAEDVSNEALEETTDETADEIADELEGEVTEEPLDEVAEEAAEESVDEVAGEAAEESAGEAAEETADEAVEEPADEVAEETAEGAADEQKMATDENISNASYVGRTVEITPDSKKAVENENSEFDLKDDSRQENVSDTENDADEDALKNQLQRALDGFVNEGNKPSETIDSSAKDDNEDDSEDDSEDDDLQFIDLN</sequence>
<reference evidence="4 5" key="1">
    <citation type="journal article" date="2019" name="Nat. Med.">
        <title>A library of human gut bacterial isolates paired with longitudinal multiomics data enables mechanistic microbiome research.</title>
        <authorList>
            <person name="Poyet M."/>
            <person name="Groussin M."/>
            <person name="Gibbons S.M."/>
            <person name="Avila-Pacheco J."/>
            <person name="Jiang X."/>
            <person name="Kearney S.M."/>
            <person name="Perrotta A.R."/>
            <person name="Berdy B."/>
            <person name="Zhao S."/>
            <person name="Lieberman T.D."/>
            <person name="Swanson P.K."/>
            <person name="Smith M."/>
            <person name="Roesemann S."/>
            <person name="Alexander J.E."/>
            <person name="Rich S.A."/>
            <person name="Livny J."/>
            <person name="Vlamakis H."/>
            <person name="Clish C."/>
            <person name="Bullock K."/>
            <person name="Deik A."/>
            <person name="Scott J."/>
            <person name="Pierce K.A."/>
            <person name="Xavier R.J."/>
            <person name="Alm E.J."/>
        </authorList>
    </citation>
    <scope>NUCLEOTIDE SEQUENCE [LARGE SCALE GENOMIC DNA]</scope>
    <source>
        <strain evidence="4 5">BIOML-A11</strain>
    </source>
</reference>
<protein>
    <recommendedName>
        <fullName evidence="3">Cadherin-like beta-sandwich-like domain-containing protein</fullName>
    </recommendedName>
</protein>
<feature type="compositionally biased region" description="Low complexity" evidence="1">
    <location>
        <begin position="132"/>
        <end position="141"/>
    </location>
</feature>
<evidence type="ECO:0000313" key="4">
    <source>
        <dbReference type="EMBL" id="MSC61337.1"/>
    </source>
</evidence>
<evidence type="ECO:0000256" key="2">
    <source>
        <dbReference type="SAM" id="Phobius"/>
    </source>
</evidence>
<organism evidence="4 5">
    <name type="scientific">Agathobacter rectalis</name>
    <dbReference type="NCBI Taxonomy" id="39491"/>
    <lineage>
        <taxon>Bacteria</taxon>
        <taxon>Bacillati</taxon>
        <taxon>Bacillota</taxon>
        <taxon>Clostridia</taxon>
        <taxon>Lachnospirales</taxon>
        <taxon>Lachnospiraceae</taxon>
        <taxon>Agathobacter</taxon>
    </lineage>
</organism>
<feature type="compositionally biased region" description="Low complexity" evidence="1">
    <location>
        <begin position="149"/>
        <end position="159"/>
    </location>
</feature>
<comment type="caution">
    <text evidence="4">The sequence shown here is derived from an EMBL/GenBank/DDBJ whole genome shotgun (WGS) entry which is preliminary data.</text>
</comment>
<evidence type="ECO:0000256" key="1">
    <source>
        <dbReference type="SAM" id="MobiDB-lite"/>
    </source>
</evidence>
<feature type="domain" description="Cadherin-like beta-sandwich-like" evidence="3">
    <location>
        <begin position="187"/>
        <end position="259"/>
    </location>
</feature>
<dbReference type="Proteomes" id="UP000479563">
    <property type="component" value="Unassembled WGS sequence"/>
</dbReference>
<feature type="transmembrane region" description="Helical" evidence="2">
    <location>
        <begin position="454"/>
        <end position="477"/>
    </location>
</feature>
<proteinExistence type="predicted"/>